<evidence type="ECO:0000256" key="6">
    <source>
        <dbReference type="HAMAP-Rule" id="MF_01007"/>
    </source>
</evidence>
<dbReference type="GO" id="GO:0071424">
    <property type="term" value="F:rRNA (cytosine-N4-)-methyltransferase activity"/>
    <property type="evidence" value="ECO:0007669"/>
    <property type="project" value="UniProtKB-UniRule"/>
</dbReference>
<dbReference type="SUPFAM" id="SSF53335">
    <property type="entry name" value="S-adenosyl-L-methionine-dependent methyltransferases"/>
    <property type="match status" value="1"/>
</dbReference>
<keyword evidence="9" id="KW-1185">Reference proteome</keyword>
<dbReference type="Pfam" id="PF01795">
    <property type="entry name" value="Methyltransf_5"/>
    <property type="match status" value="1"/>
</dbReference>
<evidence type="ECO:0000256" key="4">
    <source>
        <dbReference type="ARBA" id="ARBA00022679"/>
    </source>
</evidence>
<reference evidence="8 9" key="1">
    <citation type="submission" date="2019-02" db="EMBL/GenBank/DDBJ databases">
        <title>Deep-cultivation of Planctomycetes and their phenomic and genomic characterization uncovers novel biology.</title>
        <authorList>
            <person name="Wiegand S."/>
            <person name="Jogler M."/>
            <person name="Boedeker C."/>
            <person name="Pinto D."/>
            <person name="Vollmers J."/>
            <person name="Rivas-Marin E."/>
            <person name="Kohn T."/>
            <person name="Peeters S.H."/>
            <person name="Heuer A."/>
            <person name="Rast P."/>
            <person name="Oberbeckmann S."/>
            <person name="Bunk B."/>
            <person name="Jeske O."/>
            <person name="Meyerdierks A."/>
            <person name="Storesund J.E."/>
            <person name="Kallscheuer N."/>
            <person name="Luecker S."/>
            <person name="Lage O.M."/>
            <person name="Pohl T."/>
            <person name="Merkel B.J."/>
            <person name="Hornburger P."/>
            <person name="Mueller R.-W."/>
            <person name="Bruemmer F."/>
            <person name="Labrenz M."/>
            <person name="Spormann A.M."/>
            <person name="Op den Camp H."/>
            <person name="Overmann J."/>
            <person name="Amann R."/>
            <person name="Jetten M.S.M."/>
            <person name="Mascher T."/>
            <person name="Medema M.H."/>
            <person name="Devos D.P."/>
            <person name="Kaster A.-K."/>
            <person name="Ovreas L."/>
            <person name="Rohde M."/>
            <person name="Galperin M.Y."/>
            <person name="Jogler C."/>
        </authorList>
    </citation>
    <scope>NUCLEOTIDE SEQUENCE [LARGE SCALE GENOMIC DNA]</scope>
    <source>
        <strain evidence="8 9">Poly30</strain>
    </source>
</reference>
<keyword evidence="2 6" id="KW-0698">rRNA processing</keyword>
<dbReference type="InterPro" id="IPR002903">
    <property type="entry name" value="RsmH"/>
</dbReference>
<dbReference type="AlphaFoldDB" id="A0A518EVV1"/>
<dbReference type="EC" id="2.1.1.199" evidence="6"/>
<dbReference type="PANTHER" id="PTHR11265">
    <property type="entry name" value="S-ADENOSYL-METHYLTRANSFERASE MRAW"/>
    <property type="match status" value="1"/>
</dbReference>
<keyword evidence="5 6" id="KW-0949">S-adenosyl-L-methionine</keyword>
<dbReference type="HAMAP" id="MF_01007">
    <property type="entry name" value="16SrRNA_methyltr_H"/>
    <property type="match status" value="1"/>
</dbReference>
<gene>
    <name evidence="6 8" type="primary">rsmH</name>
    <name evidence="8" type="ORF">Poly30_37550</name>
</gene>
<dbReference type="InterPro" id="IPR023397">
    <property type="entry name" value="SAM-dep_MeTrfase_MraW_recog"/>
</dbReference>
<dbReference type="EMBL" id="CP036434">
    <property type="protein sequence ID" value="QDV08219.1"/>
    <property type="molecule type" value="Genomic_DNA"/>
</dbReference>
<feature type="region of interest" description="Disordered" evidence="7">
    <location>
        <begin position="353"/>
        <end position="373"/>
    </location>
</feature>
<dbReference type="InterPro" id="IPR029063">
    <property type="entry name" value="SAM-dependent_MTases_sf"/>
</dbReference>
<comment type="function">
    <text evidence="6">Specifically methylates the N4 position of cytidine in position 1402 (C1402) of 16S rRNA.</text>
</comment>
<dbReference type="GO" id="GO:0070475">
    <property type="term" value="P:rRNA base methylation"/>
    <property type="evidence" value="ECO:0007669"/>
    <property type="project" value="UniProtKB-UniRule"/>
</dbReference>
<keyword evidence="4 6" id="KW-0808">Transferase</keyword>
<comment type="similarity">
    <text evidence="1 6">Belongs to the methyltransferase superfamily. RsmH family.</text>
</comment>
<comment type="catalytic activity">
    <reaction evidence="6">
        <text>cytidine(1402) in 16S rRNA + S-adenosyl-L-methionine = N(4)-methylcytidine(1402) in 16S rRNA + S-adenosyl-L-homocysteine + H(+)</text>
        <dbReference type="Rhea" id="RHEA:42928"/>
        <dbReference type="Rhea" id="RHEA-COMP:10286"/>
        <dbReference type="Rhea" id="RHEA-COMP:10287"/>
        <dbReference type="ChEBI" id="CHEBI:15378"/>
        <dbReference type="ChEBI" id="CHEBI:57856"/>
        <dbReference type="ChEBI" id="CHEBI:59789"/>
        <dbReference type="ChEBI" id="CHEBI:74506"/>
        <dbReference type="ChEBI" id="CHEBI:82748"/>
        <dbReference type="EC" id="2.1.1.199"/>
    </reaction>
</comment>
<sequence length="373" mass="40751">MNSFSSPSPGLSGHEVGALPGAFPTSFRLSVHSHMTDPTGDGPVHVPVLAEEVARLLGGGRSEESLDGLLVDCTLGAGGHSNLLLGRFPCLRLLGIDQDPEILSIARGRLEPFHDRVRIEHARMSEVTDILQSLDETPIAFLMDVGASSLQLDRPERGFSFTWDGPLDMRMDPRRERTAADIVNHWDESDLADLFFHEGGERGARKVARAIVQARRRTPFKRTRALSETVAISLGKPVRSPRADAPQHRPGGKKPSIHPATRVFQALRRAVNEEAEELEAGLLAAEETLSADGRLLAISFHSGEDGVVKRFLADGAQAGKWAIETRRPVEATHEEVRSNPRSRSAKLRVARRLALDVQDAPPGGTLDERSERS</sequence>
<dbReference type="Gene3D" id="3.40.50.150">
    <property type="entry name" value="Vaccinia Virus protein VP39"/>
    <property type="match status" value="1"/>
</dbReference>
<dbReference type="Proteomes" id="UP000320390">
    <property type="component" value="Chromosome"/>
</dbReference>
<keyword evidence="6" id="KW-0963">Cytoplasm</keyword>
<feature type="binding site" evidence="6">
    <location>
        <position position="144"/>
    </location>
    <ligand>
        <name>S-adenosyl-L-methionine</name>
        <dbReference type="ChEBI" id="CHEBI:59789"/>
    </ligand>
</feature>
<evidence type="ECO:0000256" key="2">
    <source>
        <dbReference type="ARBA" id="ARBA00022552"/>
    </source>
</evidence>
<evidence type="ECO:0000256" key="5">
    <source>
        <dbReference type="ARBA" id="ARBA00022691"/>
    </source>
</evidence>
<accession>A0A518EVV1</accession>
<dbReference type="OrthoDB" id="9806637at2"/>
<evidence type="ECO:0000313" key="9">
    <source>
        <dbReference type="Proteomes" id="UP000320390"/>
    </source>
</evidence>
<name>A0A518EVV1_9BACT</name>
<evidence type="ECO:0000256" key="1">
    <source>
        <dbReference type="ARBA" id="ARBA00010396"/>
    </source>
</evidence>
<feature type="region of interest" description="Disordered" evidence="7">
    <location>
        <begin position="238"/>
        <end position="258"/>
    </location>
</feature>
<dbReference type="GO" id="GO:0005737">
    <property type="term" value="C:cytoplasm"/>
    <property type="evidence" value="ECO:0007669"/>
    <property type="project" value="UniProtKB-SubCell"/>
</dbReference>
<organism evidence="8 9">
    <name type="scientific">Saltatorellus ferox</name>
    <dbReference type="NCBI Taxonomy" id="2528018"/>
    <lineage>
        <taxon>Bacteria</taxon>
        <taxon>Pseudomonadati</taxon>
        <taxon>Planctomycetota</taxon>
        <taxon>Planctomycetia</taxon>
        <taxon>Planctomycetia incertae sedis</taxon>
        <taxon>Saltatorellus</taxon>
    </lineage>
</organism>
<dbReference type="PANTHER" id="PTHR11265:SF0">
    <property type="entry name" value="12S RRNA N4-METHYLCYTIDINE METHYLTRANSFERASE"/>
    <property type="match status" value="1"/>
</dbReference>
<keyword evidence="3 6" id="KW-0489">Methyltransferase</keyword>
<evidence type="ECO:0000256" key="3">
    <source>
        <dbReference type="ARBA" id="ARBA00022603"/>
    </source>
</evidence>
<feature type="binding site" evidence="6">
    <location>
        <begin position="78"/>
        <end position="80"/>
    </location>
    <ligand>
        <name>S-adenosyl-L-methionine</name>
        <dbReference type="ChEBI" id="CHEBI:59789"/>
    </ligand>
</feature>
<comment type="caution">
    <text evidence="6">Lacks conserved residue(s) required for the propagation of feature annotation.</text>
</comment>
<dbReference type="SUPFAM" id="SSF81799">
    <property type="entry name" value="Putative methyltransferase TM0872, insert domain"/>
    <property type="match status" value="1"/>
</dbReference>
<evidence type="ECO:0000313" key="8">
    <source>
        <dbReference type="EMBL" id="QDV08219.1"/>
    </source>
</evidence>
<comment type="subcellular location">
    <subcellularLocation>
        <location evidence="6">Cytoplasm</location>
    </subcellularLocation>
</comment>
<protein>
    <recommendedName>
        <fullName evidence="6">Ribosomal RNA small subunit methyltransferase H</fullName>
        <ecNumber evidence="6">2.1.1.199</ecNumber>
    </recommendedName>
    <alternativeName>
        <fullName evidence="6">16S rRNA m(4)C1402 methyltransferase</fullName>
    </alternativeName>
    <alternativeName>
        <fullName evidence="6">rRNA (cytosine-N(4)-)-methyltransferase RsmH</fullName>
    </alternativeName>
</protein>
<feature type="binding site" evidence="6">
    <location>
        <position position="97"/>
    </location>
    <ligand>
        <name>S-adenosyl-L-methionine</name>
        <dbReference type="ChEBI" id="CHEBI:59789"/>
    </ligand>
</feature>
<proteinExistence type="inferred from homology"/>
<dbReference type="NCBIfam" id="TIGR00006">
    <property type="entry name" value="16S rRNA (cytosine(1402)-N(4))-methyltransferase RsmH"/>
    <property type="match status" value="1"/>
</dbReference>
<dbReference type="Gene3D" id="1.10.150.170">
    <property type="entry name" value="Putative methyltransferase TM0872, insert domain"/>
    <property type="match status" value="1"/>
</dbReference>
<feature type="binding site" evidence="6">
    <location>
        <position position="151"/>
    </location>
    <ligand>
        <name>S-adenosyl-L-methionine</name>
        <dbReference type="ChEBI" id="CHEBI:59789"/>
    </ligand>
</feature>
<evidence type="ECO:0000256" key="7">
    <source>
        <dbReference type="SAM" id="MobiDB-lite"/>
    </source>
</evidence>